<dbReference type="AlphaFoldDB" id="A0A4V2JEK2"/>
<keyword evidence="2" id="KW-1185">Reference proteome</keyword>
<evidence type="ECO:0000313" key="2">
    <source>
        <dbReference type="Proteomes" id="UP000294194"/>
    </source>
</evidence>
<protein>
    <submittedName>
        <fullName evidence="1">Acyl-CoA carboxylase subunit epsilon</fullName>
    </submittedName>
</protein>
<proteinExistence type="predicted"/>
<dbReference type="GO" id="GO:0004658">
    <property type="term" value="F:propionyl-CoA carboxylase activity"/>
    <property type="evidence" value="ECO:0007669"/>
    <property type="project" value="InterPro"/>
</dbReference>
<evidence type="ECO:0000313" key="1">
    <source>
        <dbReference type="EMBL" id="TBN55929.1"/>
    </source>
</evidence>
<comment type="caution">
    <text evidence="1">The sequence shown here is derived from an EMBL/GenBank/DDBJ whole genome shotgun (WGS) entry which is preliminary data.</text>
</comment>
<dbReference type="EMBL" id="SISG01000001">
    <property type="protein sequence ID" value="TBN55929.1"/>
    <property type="molecule type" value="Genomic_DNA"/>
</dbReference>
<name>A0A4V2JEK2_9MICO</name>
<accession>A0A4V2JEK2</accession>
<reference evidence="2" key="1">
    <citation type="submission" date="2019-02" db="EMBL/GenBank/DDBJ databases">
        <title>Glaciihabitans arcticus sp. nov., a psychrotolerant bacterium isolated from polar soil.</title>
        <authorList>
            <person name="Dahal R.H."/>
        </authorList>
    </citation>
    <scope>NUCLEOTIDE SEQUENCE [LARGE SCALE GENOMIC DNA]</scope>
    <source>
        <strain evidence="2">RP-3-7</strain>
    </source>
</reference>
<dbReference type="Pfam" id="PF13822">
    <property type="entry name" value="ACC_epsilon"/>
    <property type="match status" value="1"/>
</dbReference>
<gene>
    <name evidence="1" type="ORF">EYE40_00135</name>
</gene>
<organism evidence="1 2">
    <name type="scientific">Glaciihabitans arcticus</name>
    <dbReference type="NCBI Taxonomy" id="2668039"/>
    <lineage>
        <taxon>Bacteria</taxon>
        <taxon>Bacillati</taxon>
        <taxon>Actinomycetota</taxon>
        <taxon>Actinomycetes</taxon>
        <taxon>Micrococcales</taxon>
        <taxon>Microbacteriaceae</taxon>
        <taxon>Glaciihabitans</taxon>
    </lineage>
</organism>
<dbReference type="RefSeq" id="WP_130980040.1">
    <property type="nucleotide sequence ID" value="NZ_SISG01000001.1"/>
</dbReference>
<dbReference type="InterPro" id="IPR032716">
    <property type="entry name" value="ACC_epsilon"/>
</dbReference>
<dbReference type="GO" id="GO:0003989">
    <property type="term" value="F:acetyl-CoA carboxylase activity"/>
    <property type="evidence" value="ECO:0007669"/>
    <property type="project" value="InterPro"/>
</dbReference>
<sequence>MTRPADHEAAPDAAAPEFRIVAGNPTPAELAAVTAVLTGVLDELSAEQGRLAHTGPSAWAISQRPIRSTIAPGQGAWRSFSA</sequence>
<dbReference type="Proteomes" id="UP000294194">
    <property type="component" value="Unassembled WGS sequence"/>
</dbReference>